<reference evidence="1 2" key="1">
    <citation type="journal article" date="2014" name="Int. J. Syst. Evol. Microbiol.">
        <title>Lysinibacillus halotolerans sp. nov., isolated from saline-alkaline soil.</title>
        <authorList>
            <person name="Kong D."/>
            <person name="Wang Y."/>
            <person name="Zhao B."/>
            <person name="Li Y."/>
            <person name="Song J."/>
            <person name="Zhai Y."/>
            <person name="Zhang C."/>
            <person name="Wang H."/>
            <person name="Chen X."/>
            <person name="Zhao B."/>
            <person name="Ruan Z."/>
        </authorList>
    </citation>
    <scope>NUCLEOTIDE SEQUENCE [LARGE SCALE GENOMIC DNA]</scope>
    <source>
        <strain evidence="1 2">MCCC 1A12703</strain>
    </source>
</reference>
<dbReference type="RefSeq" id="WP_122973383.1">
    <property type="nucleotide sequence ID" value="NZ_RHLQ01000056.1"/>
</dbReference>
<dbReference type="Proteomes" id="UP000279909">
    <property type="component" value="Unassembled WGS sequence"/>
</dbReference>
<sequence>MKERKNKRHFYICLFISVLFTINLIRTYSTTGELPVGNAIFTGVIYIATILSAMTLKTSSKK</sequence>
<accession>A0A3M8H4D1</accession>
<organism evidence="1 2">
    <name type="scientific">Lysinibacillus halotolerans</name>
    <dbReference type="NCBI Taxonomy" id="1368476"/>
    <lineage>
        <taxon>Bacteria</taxon>
        <taxon>Bacillati</taxon>
        <taxon>Bacillota</taxon>
        <taxon>Bacilli</taxon>
        <taxon>Bacillales</taxon>
        <taxon>Bacillaceae</taxon>
        <taxon>Lysinibacillus</taxon>
    </lineage>
</organism>
<dbReference type="EMBL" id="RHLQ01000056">
    <property type="protein sequence ID" value="RNC97263.1"/>
    <property type="molecule type" value="Genomic_DNA"/>
</dbReference>
<comment type="caution">
    <text evidence="1">The sequence shown here is derived from an EMBL/GenBank/DDBJ whole genome shotgun (WGS) entry which is preliminary data.</text>
</comment>
<dbReference type="AlphaFoldDB" id="A0A3M8H4D1"/>
<evidence type="ECO:0000313" key="1">
    <source>
        <dbReference type="EMBL" id="RNC97263.1"/>
    </source>
</evidence>
<dbReference type="OrthoDB" id="2739081at2"/>
<protein>
    <submittedName>
        <fullName evidence="1">Uncharacterized protein</fullName>
    </submittedName>
</protein>
<proteinExistence type="predicted"/>
<name>A0A3M8H4D1_9BACI</name>
<keyword evidence="2" id="KW-1185">Reference proteome</keyword>
<evidence type="ECO:0000313" key="2">
    <source>
        <dbReference type="Proteomes" id="UP000279909"/>
    </source>
</evidence>
<gene>
    <name evidence="1" type="ORF">EC501_16170</name>
</gene>